<dbReference type="EMBL" id="BAAARJ010000016">
    <property type="protein sequence ID" value="GAA2627335.1"/>
    <property type="molecule type" value="Genomic_DNA"/>
</dbReference>
<reference evidence="2 3" key="1">
    <citation type="journal article" date="2019" name="Int. J. Syst. Evol. Microbiol.">
        <title>The Global Catalogue of Microorganisms (GCM) 10K type strain sequencing project: providing services to taxonomists for standard genome sequencing and annotation.</title>
        <authorList>
            <consortium name="The Broad Institute Genomics Platform"/>
            <consortium name="The Broad Institute Genome Sequencing Center for Infectious Disease"/>
            <person name="Wu L."/>
            <person name="Ma J."/>
        </authorList>
    </citation>
    <scope>NUCLEOTIDE SEQUENCE [LARGE SCALE GENOMIC DNA]</scope>
    <source>
        <strain evidence="2 3">JCM 16373</strain>
    </source>
</reference>
<dbReference type="Proteomes" id="UP001501447">
    <property type="component" value="Unassembled WGS sequence"/>
</dbReference>
<evidence type="ECO:0000256" key="1">
    <source>
        <dbReference type="SAM" id="MobiDB-lite"/>
    </source>
</evidence>
<proteinExistence type="predicted"/>
<gene>
    <name evidence="2" type="ORF">GCM10009863_47860</name>
</gene>
<name>A0ABN3QIG0_9ACTN</name>
<evidence type="ECO:0000313" key="3">
    <source>
        <dbReference type="Proteomes" id="UP001501447"/>
    </source>
</evidence>
<evidence type="ECO:0000313" key="2">
    <source>
        <dbReference type="EMBL" id="GAA2627335.1"/>
    </source>
</evidence>
<accession>A0ABN3QIG0</accession>
<dbReference type="Pfam" id="PF19380">
    <property type="entry name" value="DUF5955"/>
    <property type="match status" value="1"/>
</dbReference>
<protein>
    <submittedName>
        <fullName evidence="2">Uncharacterized protein</fullName>
    </submittedName>
</protein>
<comment type="caution">
    <text evidence="2">The sequence shown here is derived from an EMBL/GenBank/DDBJ whole genome shotgun (WGS) entry which is preliminary data.</text>
</comment>
<keyword evidence="3" id="KW-1185">Reference proteome</keyword>
<feature type="region of interest" description="Disordered" evidence="1">
    <location>
        <begin position="1"/>
        <end position="34"/>
    </location>
</feature>
<organism evidence="2 3">
    <name type="scientific">Streptomyces axinellae</name>
    <dbReference type="NCBI Taxonomy" id="552788"/>
    <lineage>
        <taxon>Bacteria</taxon>
        <taxon>Bacillati</taxon>
        <taxon>Actinomycetota</taxon>
        <taxon>Actinomycetes</taxon>
        <taxon>Kitasatosporales</taxon>
        <taxon>Streptomycetaceae</taxon>
        <taxon>Streptomyces</taxon>
    </lineage>
</organism>
<sequence>MWGQSVHSETVGRAVSAAGETGAPGRNGGVPRLAASADPRLDALATAVVQLRADLDVFPAELRDRRTAEDQLDALAVMVRARVPDVPALRQALLLVSAALGSVSALAVPLAGLRNAVELFGTPPR</sequence>
<dbReference type="InterPro" id="IPR045999">
    <property type="entry name" value="DUF5955"/>
</dbReference>